<name>A0A031GLT9_9BURK</name>
<accession>A0A031GLT9</accession>
<dbReference type="EMBL" id="FPKH01000001">
    <property type="protein sequence ID" value="SFX34484.1"/>
    <property type="molecule type" value="Genomic_DNA"/>
</dbReference>
<comment type="caution">
    <text evidence="1">The sequence shown here is derived from an EMBL/GenBank/DDBJ whole genome shotgun (WGS) entry which is preliminary data.</text>
</comment>
<dbReference type="InterPro" id="IPR019587">
    <property type="entry name" value="Polyketide_cyclase/dehydratase"/>
</dbReference>
<dbReference type="Gene3D" id="3.30.530.20">
    <property type="match status" value="1"/>
</dbReference>
<reference evidence="1 3" key="1">
    <citation type="submission" date="2016-11" db="EMBL/GenBank/DDBJ databases">
        <authorList>
            <person name="Varghese N."/>
            <person name="Submissions S."/>
        </authorList>
    </citation>
    <scope>NUCLEOTIDE SEQUENCE [LARGE SCALE GENOMIC DNA]</scope>
    <source>
        <strain evidence="1 3">NFR18</strain>
    </source>
</reference>
<sequence>MIKKTLLLIVVVVAAILGYATTKPDTFSVQREITIKAPPEKIAALITDFHYWAAWSPWEKLDPAMRRTFTGPANGLGAQYAWQGNDKVGAGRMEITEAAQPERTVIKLDFLKPFESHNTTTFTMTPEGDGTKVNWTMTGPSPYVSKVMTVFVSMDRMIGKDFEKGLNNLKAAAER</sequence>
<dbReference type="InterPro" id="IPR023393">
    <property type="entry name" value="START-like_dom_sf"/>
</dbReference>
<evidence type="ECO:0000313" key="1">
    <source>
        <dbReference type="EMBL" id="SFX34484.1"/>
    </source>
</evidence>
<dbReference type="Proteomes" id="UP000182489">
    <property type="component" value="Unassembled WGS sequence"/>
</dbReference>
<proteinExistence type="predicted"/>
<organism evidence="1 3">
    <name type="scientific">Janthinobacterium lividum</name>
    <dbReference type="NCBI Taxonomy" id="29581"/>
    <lineage>
        <taxon>Bacteria</taxon>
        <taxon>Pseudomonadati</taxon>
        <taxon>Pseudomonadota</taxon>
        <taxon>Betaproteobacteria</taxon>
        <taxon>Burkholderiales</taxon>
        <taxon>Oxalobacteraceae</taxon>
        <taxon>Janthinobacterium</taxon>
    </lineage>
</organism>
<dbReference type="EMBL" id="VDGE01000001">
    <property type="protein sequence ID" value="TNC78040.1"/>
    <property type="molecule type" value="Genomic_DNA"/>
</dbReference>
<evidence type="ECO:0000313" key="2">
    <source>
        <dbReference type="EMBL" id="TNC78040.1"/>
    </source>
</evidence>
<dbReference type="Pfam" id="PF10604">
    <property type="entry name" value="Polyketide_cyc2"/>
    <property type="match status" value="1"/>
</dbReference>
<gene>
    <name evidence="2" type="ORF">FHI69_01705</name>
    <name evidence="1" type="ORF">SAMN03097694_1716</name>
</gene>
<dbReference type="RefSeq" id="WP_034755971.1">
    <property type="nucleotide sequence ID" value="NZ_FPKH01000001.1"/>
</dbReference>
<dbReference type="CDD" id="cd07818">
    <property type="entry name" value="SRPBCC_1"/>
    <property type="match status" value="1"/>
</dbReference>
<dbReference type="eggNOG" id="COG3832">
    <property type="taxonomic scope" value="Bacteria"/>
</dbReference>
<dbReference type="SUPFAM" id="SSF55961">
    <property type="entry name" value="Bet v1-like"/>
    <property type="match status" value="1"/>
</dbReference>
<dbReference type="OrthoDB" id="9807923at2"/>
<evidence type="ECO:0000313" key="4">
    <source>
        <dbReference type="Proteomes" id="UP000305681"/>
    </source>
</evidence>
<evidence type="ECO:0000313" key="3">
    <source>
        <dbReference type="Proteomes" id="UP000182489"/>
    </source>
</evidence>
<dbReference type="Proteomes" id="UP000305681">
    <property type="component" value="Unassembled WGS sequence"/>
</dbReference>
<dbReference type="AlphaFoldDB" id="A0A031GLT9"/>
<reference evidence="2 4" key="2">
    <citation type="submission" date="2019-06" db="EMBL/GenBank/DDBJ databases">
        <title>Genome sequence of Janthinobacterium lividum UCD_MED1.</title>
        <authorList>
            <person name="De Leon M.E."/>
            <person name="Jospin G."/>
        </authorList>
    </citation>
    <scope>NUCLEOTIDE SEQUENCE [LARGE SCALE GENOMIC DNA]</scope>
    <source>
        <strain evidence="2 4">UCD_MED1</strain>
    </source>
</reference>
<protein>
    <submittedName>
        <fullName evidence="2">SRPBCC family protein</fullName>
    </submittedName>
    <submittedName>
        <fullName evidence="1">Uncharacterized conserved protein YndB, AHSA1/START domain</fullName>
    </submittedName>
</protein>